<dbReference type="PANTHER" id="PTHR33694:SF1">
    <property type="entry name" value="UDP-3-O-ACYL-N-ACETYLGLUCOSAMINE DEACETYLASE 1, MITOCHONDRIAL-RELATED"/>
    <property type="match status" value="1"/>
</dbReference>
<dbReference type="Gene3D" id="3.30.230.20">
    <property type="entry name" value="lpxc deacetylase, domain 1"/>
    <property type="match status" value="1"/>
</dbReference>
<dbReference type="GO" id="GO:0046872">
    <property type="term" value="F:metal ion binding"/>
    <property type="evidence" value="ECO:0007669"/>
    <property type="project" value="UniProtKB-KW"/>
</dbReference>
<evidence type="ECO:0000313" key="11">
    <source>
        <dbReference type="EMBL" id="SVD15703.1"/>
    </source>
</evidence>
<evidence type="ECO:0000256" key="5">
    <source>
        <dbReference type="ARBA" id="ARBA00022556"/>
    </source>
</evidence>
<keyword evidence="4" id="KW-0444">Lipid biosynthesis</keyword>
<keyword evidence="6" id="KW-0479">Metal-binding</keyword>
<evidence type="ECO:0000256" key="7">
    <source>
        <dbReference type="ARBA" id="ARBA00022801"/>
    </source>
</evidence>
<keyword evidence="9" id="KW-0443">Lipid metabolism</keyword>
<dbReference type="InterPro" id="IPR015870">
    <property type="entry name" value="UDP-acyl_N-AcGlcN_deAcase_N"/>
</dbReference>
<dbReference type="Gene3D" id="3.30.1700.10">
    <property type="entry name" value="lpxc deacetylase, domain 2"/>
    <property type="match status" value="1"/>
</dbReference>
<dbReference type="PANTHER" id="PTHR33694">
    <property type="entry name" value="UDP-3-O-ACYL-N-ACETYLGLUCOSAMINE DEACETYLASE 1, MITOCHONDRIAL-RELATED"/>
    <property type="match status" value="1"/>
</dbReference>
<evidence type="ECO:0000256" key="4">
    <source>
        <dbReference type="ARBA" id="ARBA00022516"/>
    </source>
</evidence>
<evidence type="ECO:0000256" key="6">
    <source>
        <dbReference type="ARBA" id="ARBA00022723"/>
    </source>
</evidence>
<comment type="catalytic activity">
    <reaction evidence="10">
        <text>a UDP-3-O-[(3R)-3-hydroxyacyl]-N-acetyl-alpha-D-glucosamine + H2O = a UDP-3-O-[(3R)-3-hydroxyacyl]-alpha-D-glucosamine + acetate</text>
        <dbReference type="Rhea" id="RHEA:67816"/>
        <dbReference type="ChEBI" id="CHEBI:15377"/>
        <dbReference type="ChEBI" id="CHEBI:30089"/>
        <dbReference type="ChEBI" id="CHEBI:137740"/>
        <dbReference type="ChEBI" id="CHEBI:173225"/>
        <dbReference type="EC" id="3.5.1.108"/>
    </reaction>
</comment>
<evidence type="ECO:0000256" key="8">
    <source>
        <dbReference type="ARBA" id="ARBA00022833"/>
    </source>
</evidence>
<dbReference type="NCBIfam" id="TIGR00325">
    <property type="entry name" value="lpxC"/>
    <property type="match status" value="1"/>
</dbReference>
<dbReference type="GO" id="GO:0103117">
    <property type="term" value="F:UDP-3-O-acyl-N-acetylglucosamine deacetylase activity"/>
    <property type="evidence" value="ECO:0007669"/>
    <property type="project" value="UniProtKB-EC"/>
</dbReference>
<organism evidence="11">
    <name type="scientific">marine metagenome</name>
    <dbReference type="NCBI Taxonomy" id="408172"/>
    <lineage>
        <taxon>unclassified sequences</taxon>
        <taxon>metagenomes</taxon>
        <taxon>ecological metagenomes</taxon>
    </lineage>
</organism>
<feature type="non-terminal residue" evidence="11">
    <location>
        <position position="200"/>
    </location>
</feature>
<dbReference type="InterPro" id="IPR011334">
    <property type="entry name" value="UDP-acyl_GlcNac_deAcase_C"/>
</dbReference>
<comment type="cofactor">
    <cofactor evidence="1">
        <name>Zn(2+)</name>
        <dbReference type="ChEBI" id="CHEBI:29105"/>
    </cofactor>
</comment>
<dbReference type="Pfam" id="PF03331">
    <property type="entry name" value="LpxC"/>
    <property type="match status" value="1"/>
</dbReference>
<gene>
    <name evidence="11" type="ORF">METZ01_LOCUS368557</name>
</gene>
<evidence type="ECO:0000256" key="9">
    <source>
        <dbReference type="ARBA" id="ARBA00023098"/>
    </source>
</evidence>
<evidence type="ECO:0000256" key="3">
    <source>
        <dbReference type="ARBA" id="ARBA00012745"/>
    </source>
</evidence>
<keyword evidence="7" id="KW-0378">Hydrolase</keyword>
<dbReference type="GO" id="GO:0009245">
    <property type="term" value="P:lipid A biosynthetic process"/>
    <property type="evidence" value="ECO:0007669"/>
    <property type="project" value="UniProtKB-KW"/>
</dbReference>
<name>A0A382T146_9ZZZZ</name>
<sequence>MIANSNLSKKQQTIHSEFSLDGYGLHTGKKVSITIKHANPNNGIKFIRTDLRSNNIINALWTNVSSTNFCTTISNDKGVSVSTVEHLMSALSGMHIDNANILINNDEVPIMDGSSLPFVELLESNGIITQEIDRKVIVVKKEIMVSNNDSYVKIAPSKQFSIDFEIDFASHLVNKQACQLQLINGNYKSDISSARTFGFE</sequence>
<dbReference type="EC" id="3.5.1.108" evidence="3"/>
<dbReference type="SUPFAM" id="SSF54211">
    <property type="entry name" value="Ribosomal protein S5 domain 2-like"/>
    <property type="match status" value="2"/>
</dbReference>
<dbReference type="AlphaFoldDB" id="A0A382T146"/>
<proteinExistence type="predicted"/>
<evidence type="ECO:0000256" key="1">
    <source>
        <dbReference type="ARBA" id="ARBA00001947"/>
    </source>
</evidence>
<accession>A0A382T146</accession>
<evidence type="ECO:0000256" key="2">
    <source>
        <dbReference type="ARBA" id="ARBA00005002"/>
    </source>
</evidence>
<keyword evidence="8" id="KW-0862">Zinc</keyword>
<dbReference type="EMBL" id="UINC01133028">
    <property type="protein sequence ID" value="SVD15703.1"/>
    <property type="molecule type" value="Genomic_DNA"/>
</dbReference>
<evidence type="ECO:0000256" key="10">
    <source>
        <dbReference type="ARBA" id="ARBA00024535"/>
    </source>
</evidence>
<dbReference type="GO" id="GO:0016020">
    <property type="term" value="C:membrane"/>
    <property type="evidence" value="ECO:0007669"/>
    <property type="project" value="GOC"/>
</dbReference>
<dbReference type="UniPathway" id="UPA00359">
    <property type="reaction ID" value="UER00478"/>
</dbReference>
<protein>
    <recommendedName>
        <fullName evidence="3">UDP-3-O-acyl-N-acetylglucosamine deacetylase</fullName>
        <ecNumber evidence="3">3.5.1.108</ecNumber>
    </recommendedName>
</protein>
<dbReference type="InterPro" id="IPR004463">
    <property type="entry name" value="UDP-acyl_GlcNac_deAcase"/>
</dbReference>
<dbReference type="InterPro" id="IPR020568">
    <property type="entry name" value="Ribosomal_Su5_D2-typ_SF"/>
</dbReference>
<comment type="pathway">
    <text evidence="2">Glycolipid biosynthesis; lipid IV(A) biosynthesis; lipid IV(A) from (3R)-3-hydroxytetradecanoyl-[acyl-carrier-protein] and UDP-N-acetyl-alpha-D-glucosamine: step 2/6.</text>
</comment>
<keyword evidence="5" id="KW-0441">Lipid A biosynthesis</keyword>
<reference evidence="11" key="1">
    <citation type="submission" date="2018-05" db="EMBL/GenBank/DDBJ databases">
        <authorList>
            <person name="Lanie J.A."/>
            <person name="Ng W.-L."/>
            <person name="Kazmierczak K.M."/>
            <person name="Andrzejewski T.M."/>
            <person name="Davidsen T.M."/>
            <person name="Wayne K.J."/>
            <person name="Tettelin H."/>
            <person name="Glass J.I."/>
            <person name="Rusch D."/>
            <person name="Podicherti R."/>
            <person name="Tsui H.-C.T."/>
            <person name="Winkler M.E."/>
        </authorList>
    </citation>
    <scope>NUCLEOTIDE SEQUENCE</scope>
</reference>